<evidence type="ECO:0000313" key="1">
    <source>
        <dbReference type="EMBL" id="CAG8706565.1"/>
    </source>
</evidence>
<proteinExistence type="predicted"/>
<dbReference type="EMBL" id="CAJVQC010020199">
    <property type="protein sequence ID" value="CAG8706565.1"/>
    <property type="molecule type" value="Genomic_DNA"/>
</dbReference>
<sequence>MFLKNYKNAEKSKAHLNFYHTLKSIKDDSSCDSEIRDKAKELLDNKQVSRPQSSSLSPLVSTPSGTFPPSSSTENITSIIFTRNITPPSSSSPSPSQRWRKRMHEFLILFVMVELENKVEDMNRMFSKKDEEVNKIKKLRRLNEIVFNKLDEIDDAVAKVIYIGSEQDVKVPRESVYDAEMYRILHNWLAKVHNFEVTGQWHLEQVCDDEYHHLYCNLAITKNNSSKPVAILELLATASSINLNKHFEQVLKYAEKLFPLEKGIVHFSHEDDVVKNPYWPCEELQKKGLNVVHFWHDEDYTNVRMSSRFLDLSGNLKKNTFRSWCVFSSPSRYLILLS</sequence>
<evidence type="ECO:0000313" key="2">
    <source>
        <dbReference type="Proteomes" id="UP000789920"/>
    </source>
</evidence>
<protein>
    <submittedName>
        <fullName evidence="1">26622_t:CDS:1</fullName>
    </submittedName>
</protein>
<dbReference type="Proteomes" id="UP000789920">
    <property type="component" value="Unassembled WGS sequence"/>
</dbReference>
<keyword evidence="2" id="KW-1185">Reference proteome</keyword>
<accession>A0ACA9PF26</accession>
<comment type="caution">
    <text evidence="1">The sequence shown here is derived from an EMBL/GenBank/DDBJ whole genome shotgun (WGS) entry which is preliminary data.</text>
</comment>
<organism evidence="1 2">
    <name type="scientific">Racocetra persica</name>
    <dbReference type="NCBI Taxonomy" id="160502"/>
    <lineage>
        <taxon>Eukaryota</taxon>
        <taxon>Fungi</taxon>
        <taxon>Fungi incertae sedis</taxon>
        <taxon>Mucoromycota</taxon>
        <taxon>Glomeromycotina</taxon>
        <taxon>Glomeromycetes</taxon>
        <taxon>Diversisporales</taxon>
        <taxon>Gigasporaceae</taxon>
        <taxon>Racocetra</taxon>
    </lineage>
</organism>
<name>A0ACA9PF26_9GLOM</name>
<gene>
    <name evidence="1" type="ORF">RPERSI_LOCUS10268</name>
</gene>
<reference evidence="1" key="1">
    <citation type="submission" date="2021-06" db="EMBL/GenBank/DDBJ databases">
        <authorList>
            <person name="Kallberg Y."/>
            <person name="Tangrot J."/>
            <person name="Rosling A."/>
        </authorList>
    </citation>
    <scope>NUCLEOTIDE SEQUENCE</scope>
    <source>
        <strain evidence="1">MA461A</strain>
    </source>
</reference>